<dbReference type="Pfam" id="PF07859">
    <property type="entry name" value="Abhydrolase_3"/>
    <property type="match status" value="2"/>
</dbReference>
<sequence>MTLHTVVSAVSVYLILIHASMVANSAMDPYKALNIILNPNGTLTRLSISPQSPPSPDPSLPTPVLSKDLPINKFNHTWARIYLPHKALHHSPNPKLPLIVFYHGGGFIFESAASTYFHDFCVRMAHTTQSVVVSVDYRLAPEHRLPAAYEDSVEALHWIKASNDDWLRHADYSRCYLMGESAGGNIAYTAGLRAAAEVGKLKPLKIAGLILIQPFFGGKKRSPSEIRLAEDNTIPLAITDLMWNLSLPVGVDRDYPYSNPTINGGDKILDEIKVLGWKVAVFGCEGDPLVARERELVKLLEHKGVHVERRRMFVSGQVDPFHHLKILPNSDGTITRLRADPLTHPTFDATLPIPVLTQDTTINQSNKTFARIFLPRPPLHNSSTNLPIIVYFHGGGFVLFSAATHFFHDACVNLAKDTNSIVVSVDYRLAPEHRLPAAYDDAVEALHWLKSKPHHWLRNHADYSNCYLMGSSAGANIAYHAALRVAAETNSDGINYLEPLKIRGLILSQPFFGATERVPSEVRLAEDPVLAPHVCDVLWELSLPVGVDREHEYCNPRGCDGGVILERVRELGWRVLVSGCHEDPLVDHQIGLATLVAEKGVPVLTSFNPTGSHGAEVRDPLHQNRLHHLVKHFIAPPPPSIHNLSSQNSA</sequence>
<proteinExistence type="inferred from homology"/>
<evidence type="ECO:0000256" key="2">
    <source>
        <dbReference type="ARBA" id="ARBA00022801"/>
    </source>
</evidence>
<accession>A0AAQ3MX99</accession>
<evidence type="ECO:0000256" key="1">
    <source>
        <dbReference type="ARBA" id="ARBA00010515"/>
    </source>
</evidence>
<evidence type="ECO:0000313" key="5">
    <source>
        <dbReference type="EMBL" id="WVY98753.1"/>
    </source>
</evidence>
<dbReference type="EMBL" id="CP144692">
    <property type="protein sequence ID" value="WVY98753.1"/>
    <property type="molecule type" value="Genomic_DNA"/>
</dbReference>
<dbReference type="SUPFAM" id="SSF53474">
    <property type="entry name" value="alpha/beta-Hydrolases"/>
    <property type="match status" value="2"/>
</dbReference>
<dbReference type="InterPro" id="IPR029058">
    <property type="entry name" value="AB_hydrolase_fold"/>
</dbReference>
<keyword evidence="2" id="KW-0378">Hydrolase</keyword>
<feature type="signal peptide" evidence="3">
    <location>
        <begin position="1"/>
        <end position="19"/>
    </location>
</feature>
<keyword evidence="3" id="KW-0732">Signal</keyword>
<reference evidence="5 6" key="1">
    <citation type="journal article" date="2023" name="Life. Sci Alliance">
        <title>Evolutionary insights into 3D genome organization and epigenetic landscape of Vigna mungo.</title>
        <authorList>
            <person name="Junaid A."/>
            <person name="Singh B."/>
            <person name="Bhatia S."/>
        </authorList>
    </citation>
    <scope>NUCLEOTIDE SEQUENCE [LARGE SCALE GENOMIC DNA]</scope>
    <source>
        <strain evidence="5">Urdbean</strain>
    </source>
</reference>
<feature type="chain" id="PRO_5042994138" description="Alpha/beta hydrolase fold-3 domain-containing protein" evidence="3">
    <location>
        <begin position="20"/>
        <end position="650"/>
    </location>
</feature>
<evidence type="ECO:0000313" key="6">
    <source>
        <dbReference type="Proteomes" id="UP001374535"/>
    </source>
</evidence>
<organism evidence="5 6">
    <name type="scientific">Vigna mungo</name>
    <name type="common">Black gram</name>
    <name type="synonym">Phaseolus mungo</name>
    <dbReference type="NCBI Taxonomy" id="3915"/>
    <lineage>
        <taxon>Eukaryota</taxon>
        <taxon>Viridiplantae</taxon>
        <taxon>Streptophyta</taxon>
        <taxon>Embryophyta</taxon>
        <taxon>Tracheophyta</taxon>
        <taxon>Spermatophyta</taxon>
        <taxon>Magnoliopsida</taxon>
        <taxon>eudicotyledons</taxon>
        <taxon>Gunneridae</taxon>
        <taxon>Pentapetalae</taxon>
        <taxon>rosids</taxon>
        <taxon>fabids</taxon>
        <taxon>Fabales</taxon>
        <taxon>Fabaceae</taxon>
        <taxon>Papilionoideae</taxon>
        <taxon>50 kb inversion clade</taxon>
        <taxon>NPAAA clade</taxon>
        <taxon>indigoferoid/millettioid clade</taxon>
        <taxon>Phaseoleae</taxon>
        <taxon>Vigna</taxon>
    </lineage>
</organism>
<feature type="domain" description="Alpha/beta hydrolase fold-3" evidence="4">
    <location>
        <begin position="99"/>
        <end position="311"/>
    </location>
</feature>
<evidence type="ECO:0000256" key="3">
    <source>
        <dbReference type="SAM" id="SignalP"/>
    </source>
</evidence>
<dbReference type="PANTHER" id="PTHR23024">
    <property type="entry name" value="ARYLACETAMIDE DEACETYLASE"/>
    <property type="match status" value="1"/>
</dbReference>
<dbReference type="InterPro" id="IPR013094">
    <property type="entry name" value="AB_hydrolase_3"/>
</dbReference>
<keyword evidence="6" id="KW-1185">Reference proteome</keyword>
<dbReference type="PROSITE" id="PS01173">
    <property type="entry name" value="LIPASE_GDXG_HIS"/>
    <property type="match status" value="1"/>
</dbReference>
<feature type="domain" description="Alpha/beta hydrolase fold-3" evidence="4">
    <location>
        <begin position="389"/>
        <end position="614"/>
    </location>
</feature>
<comment type="similarity">
    <text evidence="1">Belongs to the 'GDXG' lipolytic enzyme family.</text>
</comment>
<gene>
    <name evidence="5" type="ORF">V8G54_030904</name>
</gene>
<dbReference type="GO" id="GO:0016787">
    <property type="term" value="F:hydrolase activity"/>
    <property type="evidence" value="ECO:0007669"/>
    <property type="project" value="UniProtKB-KW"/>
</dbReference>
<dbReference type="Proteomes" id="UP001374535">
    <property type="component" value="Chromosome 9"/>
</dbReference>
<protein>
    <recommendedName>
        <fullName evidence="4">Alpha/beta hydrolase fold-3 domain-containing protein</fullName>
    </recommendedName>
</protein>
<name>A0AAQ3MX99_VIGMU</name>
<dbReference type="Gene3D" id="3.40.50.1820">
    <property type="entry name" value="alpha/beta hydrolase"/>
    <property type="match status" value="2"/>
</dbReference>
<dbReference type="PANTHER" id="PTHR23024:SF473">
    <property type="entry name" value="RECEPTOR GID1, PUTATIVE-RELATED"/>
    <property type="match status" value="1"/>
</dbReference>
<dbReference type="AlphaFoldDB" id="A0AAQ3MX99"/>
<dbReference type="InterPro" id="IPR002168">
    <property type="entry name" value="Lipase_GDXG_HIS_AS"/>
</dbReference>
<dbReference type="InterPro" id="IPR050466">
    <property type="entry name" value="Carboxylest/Gibb_receptor"/>
</dbReference>
<evidence type="ECO:0000259" key="4">
    <source>
        <dbReference type="Pfam" id="PF07859"/>
    </source>
</evidence>